<dbReference type="FunFam" id="3.30.70.270:FF:000020">
    <property type="entry name" value="Transposon Tf2-6 polyprotein-like Protein"/>
    <property type="match status" value="1"/>
</dbReference>
<dbReference type="Gene3D" id="1.10.340.70">
    <property type="match status" value="1"/>
</dbReference>
<dbReference type="Pfam" id="PF00665">
    <property type="entry name" value="rve"/>
    <property type="match status" value="1"/>
</dbReference>
<keyword evidence="5" id="KW-0255">Endonuclease</keyword>
<evidence type="ECO:0000256" key="5">
    <source>
        <dbReference type="ARBA" id="ARBA00022759"/>
    </source>
</evidence>
<keyword evidence="10" id="KW-1185">Reference proteome</keyword>
<dbReference type="InterPro" id="IPR043502">
    <property type="entry name" value="DNA/RNA_pol_sf"/>
</dbReference>
<dbReference type="InterPro" id="IPR021109">
    <property type="entry name" value="Peptidase_aspartic_dom_sf"/>
</dbReference>
<feature type="domain" description="Reverse transcriptase" evidence="8">
    <location>
        <begin position="489"/>
        <end position="667"/>
    </location>
</feature>
<dbReference type="GO" id="GO:0042575">
    <property type="term" value="C:DNA polymerase complex"/>
    <property type="evidence" value="ECO:0007669"/>
    <property type="project" value="UniProtKB-ARBA"/>
</dbReference>
<dbReference type="RefSeq" id="XP_030368972.1">
    <property type="nucleotide sequence ID" value="XM_030513112.1"/>
</dbReference>
<dbReference type="GO" id="GO:0003676">
    <property type="term" value="F:nucleic acid binding"/>
    <property type="evidence" value="ECO:0007669"/>
    <property type="project" value="InterPro"/>
</dbReference>
<dbReference type="Pfam" id="PF17921">
    <property type="entry name" value="Integrase_H2C2"/>
    <property type="match status" value="1"/>
</dbReference>
<dbReference type="FunFam" id="3.10.20.370:FF:000001">
    <property type="entry name" value="Retrovirus-related Pol polyprotein from transposon 17.6-like protein"/>
    <property type="match status" value="1"/>
</dbReference>
<dbReference type="Pfam" id="PF17919">
    <property type="entry name" value="RT_RNaseH_2"/>
    <property type="match status" value="1"/>
</dbReference>
<dbReference type="InterPro" id="IPR000477">
    <property type="entry name" value="RT_dom"/>
</dbReference>
<dbReference type="Gene3D" id="3.30.70.270">
    <property type="match status" value="2"/>
</dbReference>
<dbReference type="PANTHER" id="PTHR37984">
    <property type="entry name" value="PROTEIN CBG26694"/>
    <property type="match status" value="1"/>
</dbReference>
<evidence type="ECO:0000256" key="3">
    <source>
        <dbReference type="ARBA" id="ARBA00022695"/>
    </source>
</evidence>
<proteinExistence type="predicted"/>
<evidence type="ECO:0000256" key="4">
    <source>
        <dbReference type="ARBA" id="ARBA00022722"/>
    </source>
</evidence>
<dbReference type="InterPro" id="IPR043128">
    <property type="entry name" value="Rev_trsase/Diguanyl_cyclase"/>
</dbReference>
<dbReference type="PROSITE" id="PS50994">
    <property type="entry name" value="INTEGRASE"/>
    <property type="match status" value="1"/>
</dbReference>
<dbReference type="InterPro" id="IPR041588">
    <property type="entry name" value="Integrase_H2C2"/>
</dbReference>
<dbReference type="SUPFAM" id="SSF50630">
    <property type="entry name" value="Acid proteases"/>
    <property type="match status" value="1"/>
</dbReference>
<dbReference type="GO" id="GO:0004519">
    <property type="term" value="F:endonuclease activity"/>
    <property type="evidence" value="ECO:0007669"/>
    <property type="project" value="UniProtKB-KW"/>
</dbReference>
<evidence type="ECO:0000259" key="8">
    <source>
        <dbReference type="PROSITE" id="PS50878"/>
    </source>
</evidence>
<dbReference type="PROSITE" id="PS50878">
    <property type="entry name" value="RT_POL"/>
    <property type="match status" value="1"/>
</dbReference>
<feature type="domain" description="Integrase catalytic" evidence="9">
    <location>
        <begin position="1039"/>
        <end position="1160"/>
    </location>
</feature>
<protein>
    <recommendedName>
        <fullName evidence="1">RNA-directed DNA polymerase</fullName>
        <ecNumber evidence="1">2.7.7.49</ecNumber>
    </recommendedName>
</protein>
<evidence type="ECO:0000256" key="2">
    <source>
        <dbReference type="ARBA" id="ARBA00022679"/>
    </source>
</evidence>
<dbReference type="SUPFAM" id="SSF56672">
    <property type="entry name" value="DNA/RNA polymerases"/>
    <property type="match status" value="1"/>
</dbReference>
<evidence type="ECO:0000256" key="6">
    <source>
        <dbReference type="ARBA" id="ARBA00022918"/>
    </source>
</evidence>
<evidence type="ECO:0000313" key="11">
    <source>
        <dbReference type="RefSeq" id="XP_030368972.1"/>
    </source>
</evidence>
<name>A0A6J2T234_DROLE</name>
<keyword evidence="2" id="KW-0808">Transferase</keyword>
<dbReference type="Gene3D" id="3.10.10.10">
    <property type="entry name" value="HIV Type 1 Reverse Transcriptase, subunit A, domain 1"/>
    <property type="match status" value="1"/>
</dbReference>
<dbReference type="InterPro" id="IPR001584">
    <property type="entry name" value="Integrase_cat-core"/>
</dbReference>
<dbReference type="AlphaFoldDB" id="A0A6J2T234"/>
<dbReference type="OrthoDB" id="427924at2759"/>
<dbReference type="Pfam" id="PF00078">
    <property type="entry name" value="RVT_1"/>
    <property type="match status" value="1"/>
</dbReference>
<dbReference type="Proteomes" id="UP000504634">
    <property type="component" value="Unplaced"/>
</dbReference>
<accession>A0A6J2T234</accession>
<dbReference type="InterPro" id="IPR012337">
    <property type="entry name" value="RNaseH-like_sf"/>
</dbReference>
<evidence type="ECO:0000313" key="10">
    <source>
        <dbReference type="Proteomes" id="UP000504634"/>
    </source>
</evidence>
<dbReference type="CDD" id="cd09274">
    <property type="entry name" value="RNase_HI_RT_Ty3"/>
    <property type="match status" value="1"/>
</dbReference>
<keyword evidence="5" id="KW-0378">Hydrolase</keyword>
<dbReference type="InterPro" id="IPR041577">
    <property type="entry name" value="RT_RNaseH_2"/>
</dbReference>
<gene>
    <name evidence="11" type="primary">LOC115620011</name>
</gene>
<evidence type="ECO:0000259" key="9">
    <source>
        <dbReference type="PROSITE" id="PS50994"/>
    </source>
</evidence>
<dbReference type="CDD" id="cd01647">
    <property type="entry name" value="RT_LTR"/>
    <property type="match status" value="1"/>
</dbReference>
<dbReference type="GO" id="GO:0015074">
    <property type="term" value="P:DNA integration"/>
    <property type="evidence" value="ECO:0007669"/>
    <property type="project" value="InterPro"/>
</dbReference>
<keyword evidence="7" id="KW-0511">Multifunctional enzyme</keyword>
<reference evidence="11" key="1">
    <citation type="submission" date="2025-08" db="UniProtKB">
        <authorList>
            <consortium name="RefSeq"/>
        </authorList>
    </citation>
    <scope>IDENTIFICATION</scope>
    <source>
        <strain evidence="11">11010-0011.00</strain>
        <tissue evidence="11">Whole body</tissue>
    </source>
</reference>
<dbReference type="SUPFAM" id="SSF53098">
    <property type="entry name" value="Ribonuclease H-like"/>
    <property type="match status" value="1"/>
</dbReference>
<dbReference type="GO" id="GO:0003964">
    <property type="term" value="F:RNA-directed DNA polymerase activity"/>
    <property type="evidence" value="ECO:0007669"/>
    <property type="project" value="UniProtKB-KW"/>
</dbReference>
<dbReference type="InterPro" id="IPR050951">
    <property type="entry name" value="Retrovirus_Pol_polyprotein"/>
</dbReference>
<dbReference type="Gene3D" id="3.30.420.10">
    <property type="entry name" value="Ribonuclease H-like superfamily/Ribonuclease H"/>
    <property type="match status" value="1"/>
</dbReference>
<sequence>MPNEVNENSNLQQLLLQQQQFAKTMLEQQQQWMQEILKTNASVSSRSAGDSTICPPFHNFNRDQQNWESYLQQLSQHFQAYSVNDVEKQKAYFLSWIGADVFELLKNLFGSEDLLTYTYTQLIGKLTEHFQFKRHVVAARYEFFKREMKPSQTHKEWVADLRGIARQCKFVCLAPGCSANFVDEMIRDQIIVHTPFDPIRSAALQKLQPTLEDVLIIAESYETTTKTVATLKNESEKHIPVNAVHTRTYANKKKTVRTGNTQNALQSCSGCGHSHARENCKFRHAQCNHCGRKGHIAVVCKSKQQNKNDHKIRRDDQSKTVNDAQRFRQPEIIHSVTGATVSVINLQTYQQINSPKLQKSNKILHAFGKQPIPILGELHTVARCGNKEDKITLIVANVESANNLFGLDLFQTFGFEIQQVANLVEQYAPQISVLCTKYKEVFEPALGVIKNFKATVTLKQNATPKFFKSRQIPFAQLADFKAESERLTNAGIWKPIKFSNWASPIVLAPKPDGTIRICGDFKLAVNAQIDIEQYPLPTRESLLHTVRRGTHFSKIDLKDAYLQMELDDSSKQFMVVSTPLGLFQYQRLPYGIASAPAIFQRYLEQLLNGIEGCGNYLDDIIITAPTVKEHISRVEQVLKVLQDNGVRCKKQKCFFLKHEIEYLGRRISAQGILPDLSGLRAVKELKPSTNLKQLEAFMGKVNYYCNFIPNFSELSAPLNQLRRKNVEFTWGPKQQNAFDALKSHIINATQLAHFHEELPVILATDASEHGIGAVLSNIQPDGMERPIAFASKTLDQHQVNYSQIDKEGLAIIFGVKYFHQYLYGRKFILITDHKPLVNIFSPSKHLPTIASRRLQRWAITLMAYSFDIKYRATSAHGNADALSRLPVGNDEQFDREEACYNITDITPPINADVIRKHCENDPTIKKVRNYVINGWPEKFSKKDDDLKPYFNKKISLVLLQDNLYLQSEANRIIIPSSLRPVILKLLHDGHWGIIRMKQASRQHVWWPGLDDDISKLASTCDICKRNNSSPVKQYQSWPKATTPWERIHIDFAGPIFNSMWLICVDAYSQFPFVTELSSTTSQSTIAALTDIFAIEGYPKTLVSDNGPQLTSETFKDFCNKHGITHITTAPFHPASNGLAERFVQTFKTSVAKKSPRGTYN</sequence>
<dbReference type="PANTHER" id="PTHR37984:SF5">
    <property type="entry name" value="PROTEIN NYNRIN-LIKE"/>
    <property type="match status" value="1"/>
</dbReference>
<keyword evidence="4" id="KW-0540">Nuclease</keyword>
<evidence type="ECO:0000256" key="1">
    <source>
        <dbReference type="ARBA" id="ARBA00012493"/>
    </source>
</evidence>
<dbReference type="InterPro" id="IPR036397">
    <property type="entry name" value="RNaseH_sf"/>
</dbReference>
<dbReference type="GeneID" id="115620011"/>
<dbReference type="EC" id="2.7.7.49" evidence="1"/>
<evidence type="ECO:0000256" key="7">
    <source>
        <dbReference type="ARBA" id="ARBA00023268"/>
    </source>
</evidence>
<keyword evidence="6" id="KW-0695">RNA-directed DNA polymerase</keyword>
<keyword evidence="3" id="KW-0548">Nucleotidyltransferase</keyword>
<organism evidence="10 11">
    <name type="scientific">Drosophila lebanonensis</name>
    <name type="common">Fruit fly</name>
    <name type="synonym">Scaptodrosophila lebanonensis</name>
    <dbReference type="NCBI Taxonomy" id="7225"/>
    <lineage>
        <taxon>Eukaryota</taxon>
        <taxon>Metazoa</taxon>
        <taxon>Ecdysozoa</taxon>
        <taxon>Arthropoda</taxon>
        <taxon>Hexapoda</taxon>
        <taxon>Insecta</taxon>
        <taxon>Pterygota</taxon>
        <taxon>Neoptera</taxon>
        <taxon>Endopterygota</taxon>
        <taxon>Diptera</taxon>
        <taxon>Brachycera</taxon>
        <taxon>Muscomorpha</taxon>
        <taxon>Ephydroidea</taxon>
        <taxon>Drosophilidae</taxon>
        <taxon>Scaptodrosophila</taxon>
    </lineage>
</organism>